<organism evidence="1">
    <name type="scientific">Calcidiscus leptoporus</name>
    <dbReference type="NCBI Taxonomy" id="127549"/>
    <lineage>
        <taxon>Eukaryota</taxon>
        <taxon>Haptista</taxon>
        <taxon>Haptophyta</taxon>
        <taxon>Prymnesiophyceae</taxon>
        <taxon>Coccolithales</taxon>
        <taxon>Calcidiscaceae</taxon>
        <taxon>Calcidiscus</taxon>
    </lineage>
</organism>
<protein>
    <submittedName>
        <fullName evidence="1">Uncharacterized protein</fullName>
    </submittedName>
</protein>
<proteinExistence type="predicted"/>
<dbReference type="AlphaFoldDB" id="A0A7S0JFG2"/>
<sequence>MRRLNAGNSWDGLLILDVRRVISANVVGLAGVPTLNFTSLRSTVADKQLQCSTVPPQVSFSAVVADGGHAAAGRDSRNYPENSLPAPHWQAGLAAEMRACGASG</sequence>
<name>A0A7S0JFG2_9EUKA</name>
<dbReference type="EMBL" id="HBER01050748">
    <property type="protein sequence ID" value="CAD8550077.1"/>
    <property type="molecule type" value="Transcribed_RNA"/>
</dbReference>
<evidence type="ECO:0000313" key="1">
    <source>
        <dbReference type="EMBL" id="CAD8550077.1"/>
    </source>
</evidence>
<accession>A0A7S0JFG2</accession>
<gene>
    <name evidence="1" type="ORF">CLEP1334_LOCUS25367</name>
</gene>
<reference evidence="1" key="1">
    <citation type="submission" date="2021-01" db="EMBL/GenBank/DDBJ databases">
        <authorList>
            <person name="Corre E."/>
            <person name="Pelletier E."/>
            <person name="Niang G."/>
            <person name="Scheremetjew M."/>
            <person name="Finn R."/>
            <person name="Kale V."/>
            <person name="Holt S."/>
            <person name="Cochrane G."/>
            <person name="Meng A."/>
            <person name="Brown T."/>
            <person name="Cohen L."/>
        </authorList>
    </citation>
    <scope>NUCLEOTIDE SEQUENCE</scope>
    <source>
        <strain evidence="1">RCC1130</strain>
    </source>
</reference>